<dbReference type="Proteomes" id="UP001227230">
    <property type="component" value="Chromosome 18"/>
</dbReference>
<organism evidence="4 5">
    <name type="scientific">Vitis vinifera</name>
    <name type="common">Grape</name>
    <dbReference type="NCBI Taxonomy" id="29760"/>
    <lineage>
        <taxon>Eukaryota</taxon>
        <taxon>Viridiplantae</taxon>
        <taxon>Streptophyta</taxon>
        <taxon>Embryophyta</taxon>
        <taxon>Tracheophyta</taxon>
        <taxon>Spermatophyta</taxon>
        <taxon>Magnoliopsida</taxon>
        <taxon>eudicotyledons</taxon>
        <taxon>Gunneridae</taxon>
        <taxon>Pentapetalae</taxon>
        <taxon>rosids</taxon>
        <taxon>Vitales</taxon>
        <taxon>Vitaceae</taxon>
        <taxon>Viteae</taxon>
        <taxon>Vitis</taxon>
    </lineage>
</organism>
<dbReference type="PROSITE" id="PS00018">
    <property type="entry name" value="EF_HAND_1"/>
    <property type="match status" value="2"/>
</dbReference>
<dbReference type="Pfam" id="PF13202">
    <property type="entry name" value="EF-hand_5"/>
    <property type="match status" value="1"/>
</dbReference>
<dbReference type="InterPro" id="IPR018247">
    <property type="entry name" value="EF_Hand_1_Ca_BS"/>
</dbReference>
<dbReference type="InterPro" id="IPR011992">
    <property type="entry name" value="EF-hand-dom_pair"/>
</dbReference>
<dbReference type="SUPFAM" id="SSF47473">
    <property type="entry name" value="EF-hand"/>
    <property type="match status" value="1"/>
</dbReference>
<feature type="domain" description="EF-hand" evidence="3">
    <location>
        <begin position="70"/>
        <end position="94"/>
    </location>
</feature>
<feature type="compositionally biased region" description="Polar residues" evidence="2">
    <location>
        <begin position="8"/>
        <end position="17"/>
    </location>
</feature>
<evidence type="ECO:0000259" key="3">
    <source>
        <dbReference type="PROSITE" id="PS50222"/>
    </source>
</evidence>
<protein>
    <recommendedName>
        <fullName evidence="3">EF-hand domain-containing protein</fullName>
    </recommendedName>
</protein>
<name>A0ABY9DQS5_VITVI</name>
<feature type="region of interest" description="Disordered" evidence="2">
    <location>
        <begin position="1"/>
        <end position="25"/>
    </location>
</feature>
<gene>
    <name evidence="4" type="ORF">VitviT2T_027573</name>
</gene>
<evidence type="ECO:0000256" key="2">
    <source>
        <dbReference type="SAM" id="MobiDB-lite"/>
    </source>
</evidence>
<keyword evidence="1" id="KW-0106">Calcium</keyword>
<dbReference type="Gene3D" id="1.10.238.10">
    <property type="entry name" value="EF-hand"/>
    <property type="match status" value="1"/>
</dbReference>
<feature type="domain" description="EF-hand" evidence="3">
    <location>
        <begin position="23"/>
        <end position="58"/>
    </location>
</feature>
<dbReference type="Pfam" id="PF13405">
    <property type="entry name" value="EF-hand_6"/>
    <property type="match status" value="1"/>
</dbReference>
<evidence type="ECO:0000313" key="5">
    <source>
        <dbReference type="Proteomes" id="UP001227230"/>
    </source>
</evidence>
<dbReference type="CDD" id="cd00051">
    <property type="entry name" value="EFh"/>
    <property type="match status" value="1"/>
</dbReference>
<sequence length="99" mass="10917">MFDEKKSSNSPILSTSKSKSKRIKGEKVQQIFKKHDANGDGSLSLEELATAYGELGSIIPNLRAHLSLFHADTNGDGKINSEEMESLINYAMSLGYRIK</sequence>
<dbReference type="EMBL" id="CP126665">
    <property type="protein sequence ID" value="WKA09965.1"/>
    <property type="molecule type" value="Genomic_DNA"/>
</dbReference>
<proteinExistence type="predicted"/>
<dbReference type="PROSITE" id="PS50222">
    <property type="entry name" value="EF_HAND_2"/>
    <property type="match status" value="2"/>
</dbReference>
<dbReference type="SMART" id="SM00054">
    <property type="entry name" value="EFh"/>
    <property type="match status" value="2"/>
</dbReference>
<evidence type="ECO:0000256" key="1">
    <source>
        <dbReference type="ARBA" id="ARBA00022837"/>
    </source>
</evidence>
<evidence type="ECO:0000313" key="4">
    <source>
        <dbReference type="EMBL" id="WKA09965.1"/>
    </source>
</evidence>
<dbReference type="InterPro" id="IPR002048">
    <property type="entry name" value="EF_hand_dom"/>
</dbReference>
<accession>A0ABY9DQS5</accession>
<keyword evidence="5" id="KW-1185">Reference proteome</keyword>
<reference evidence="4 5" key="1">
    <citation type="journal article" date="2023" name="Hortic Res">
        <title>The complete reference genome for grapevine (Vitis vinifera L.) genetics and breeding.</title>
        <authorList>
            <person name="Shi X."/>
            <person name="Cao S."/>
            <person name="Wang X."/>
            <person name="Huang S."/>
            <person name="Wang Y."/>
            <person name="Liu Z."/>
            <person name="Liu W."/>
            <person name="Leng X."/>
            <person name="Peng Y."/>
            <person name="Wang N."/>
            <person name="Wang Y."/>
            <person name="Ma Z."/>
            <person name="Xu X."/>
            <person name="Zhang F."/>
            <person name="Xue H."/>
            <person name="Zhong H."/>
            <person name="Wang Y."/>
            <person name="Zhang K."/>
            <person name="Velt A."/>
            <person name="Avia K."/>
            <person name="Holtgrawe D."/>
            <person name="Grimplet J."/>
            <person name="Matus J.T."/>
            <person name="Ware D."/>
            <person name="Wu X."/>
            <person name="Wang H."/>
            <person name="Liu C."/>
            <person name="Fang Y."/>
            <person name="Rustenholz C."/>
            <person name="Cheng Z."/>
            <person name="Xiao H."/>
            <person name="Zhou Y."/>
        </authorList>
    </citation>
    <scope>NUCLEOTIDE SEQUENCE [LARGE SCALE GENOMIC DNA]</scope>
    <source>
        <strain evidence="5">cv. Pinot noir / PN40024</strain>
        <tissue evidence="4">Leaf</tissue>
    </source>
</reference>